<protein>
    <recommendedName>
        <fullName evidence="5">GXWXG protein</fullName>
    </recommendedName>
</protein>
<evidence type="ECO:0000259" key="2">
    <source>
        <dbReference type="Pfam" id="PF14232"/>
    </source>
</evidence>
<feature type="domain" description="DUF4334" evidence="2">
    <location>
        <begin position="92"/>
        <end position="150"/>
    </location>
</feature>
<feature type="domain" description="GXWXG" evidence="1">
    <location>
        <begin position="25"/>
        <end position="83"/>
    </location>
</feature>
<dbReference type="EMBL" id="JANBVO010000007">
    <property type="protein sequence ID" value="KAJ9150756.1"/>
    <property type="molecule type" value="Genomic_DNA"/>
</dbReference>
<dbReference type="Pfam" id="PF14231">
    <property type="entry name" value="GXWXG"/>
    <property type="match status" value="1"/>
</dbReference>
<sequence>MASPEERFVELTNIQGSLLEQDVEAVYNQLQPVNADLILGEWTGGDFDTGHVGHKELMKMRWAGKVFRSVDDADPIMVYDDQGNRVWNKEWGHSSLRQMVFRGVPSTSMIYDERPIFDHFRYVTDDLVAGAMDAPKVFGSDSTYYFYLQRLKKVD</sequence>
<dbReference type="AlphaFoldDB" id="A0AA38RM08"/>
<comment type="caution">
    <text evidence="3">The sequence shown here is derived from an EMBL/GenBank/DDBJ whole genome shotgun (WGS) entry which is preliminary data.</text>
</comment>
<dbReference type="InterPro" id="IPR025568">
    <property type="entry name" value="DUF4334"/>
</dbReference>
<reference evidence="3" key="1">
    <citation type="submission" date="2022-07" db="EMBL/GenBank/DDBJ databases">
        <title>Fungi with potential for degradation of polypropylene.</title>
        <authorList>
            <person name="Gostincar C."/>
        </authorList>
    </citation>
    <scope>NUCLEOTIDE SEQUENCE</scope>
    <source>
        <strain evidence="3">EXF-13308</strain>
    </source>
</reference>
<dbReference type="Gene3D" id="2.40.128.580">
    <property type="entry name" value="GXWXG domain"/>
    <property type="match status" value="1"/>
</dbReference>
<evidence type="ECO:0000313" key="3">
    <source>
        <dbReference type="EMBL" id="KAJ9150756.1"/>
    </source>
</evidence>
<proteinExistence type="predicted"/>
<dbReference type="InterPro" id="IPR025951">
    <property type="entry name" value="GXWXG_dom"/>
</dbReference>
<dbReference type="Proteomes" id="UP001174694">
    <property type="component" value="Unassembled WGS sequence"/>
</dbReference>
<gene>
    <name evidence="3" type="ORF">NKR23_g3326</name>
</gene>
<organism evidence="3 4">
    <name type="scientific">Pleurostoma richardsiae</name>
    <dbReference type="NCBI Taxonomy" id="41990"/>
    <lineage>
        <taxon>Eukaryota</taxon>
        <taxon>Fungi</taxon>
        <taxon>Dikarya</taxon>
        <taxon>Ascomycota</taxon>
        <taxon>Pezizomycotina</taxon>
        <taxon>Sordariomycetes</taxon>
        <taxon>Sordariomycetidae</taxon>
        <taxon>Calosphaeriales</taxon>
        <taxon>Pleurostomataceae</taxon>
        <taxon>Pleurostoma</taxon>
    </lineage>
</organism>
<dbReference type="Pfam" id="PF14232">
    <property type="entry name" value="DUF4334"/>
    <property type="match status" value="1"/>
</dbReference>
<evidence type="ECO:0000313" key="4">
    <source>
        <dbReference type="Proteomes" id="UP001174694"/>
    </source>
</evidence>
<name>A0AA38RM08_9PEZI</name>
<evidence type="ECO:0008006" key="5">
    <source>
        <dbReference type="Google" id="ProtNLM"/>
    </source>
</evidence>
<accession>A0AA38RM08</accession>
<evidence type="ECO:0000259" key="1">
    <source>
        <dbReference type="Pfam" id="PF14231"/>
    </source>
</evidence>
<keyword evidence="4" id="KW-1185">Reference proteome</keyword>